<feature type="transmembrane region" description="Helical" evidence="6">
    <location>
        <begin position="226"/>
        <end position="247"/>
    </location>
</feature>
<feature type="transmembrane region" description="Helical" evidence="6">
    <location>
        <begin position="67"/>
        <end position="89"/>
    </location>
</feature>
<proteinExistence type="inferred from homology"/>
<comment type="caution">
    <text evidence="7">The sequence shown here is derived from an EMBL/GenBank/DDBJ whole genome shotgun (WGS) entry which is preliminary data.</text>
</comment>
<keyword evidence="3 6" id="KW-0812">Transmembrane</keyword>
<keyword evidence="5 6" id="KW-0472">Membrane</keyword>
<accession>A0AB34JRK6</accession>
<feature type="transmembrane region" description="Helical" evidence="6">
    <location>
        <begin position="199"/>
        <end position="219"/>
    </location>
</feature>
<evidence type="ECO:0000256" key="5">
    <source>
        <dbReference type="ARBA" id="ARBA00023136"/>
    </source>
</evidence>
<comment type="subcellular location">
    <subcellularLocation>
        <location evidence="1">Membrane</location>
        <topology evidence="1">Multi-pass membrane protein</topology>
    </subcellularLocation>
</comment>
<evidence type="ECO:0000313" key="8">
    <source>
        <dbReference type="Proteomes" id="UP001515480"/>
    </source>
</evidence>
<evidence type="ECO:0000313" key="7">
    <source>
        <dbReference type="EMBL" id="KAL1524774.1"/>
    </source>
</evidence>
<organism evidence="7 8">
    <name type="scientific">Prymnesium parvum</name>
    <name type="common">Toxic golden alga</name>
    <dbReference type="NCBI Taxonomy" id="97485"/>
    <lineage>
        <taxon>Eukaryota</taxon>
        <taxon>Haptista</taxon>
        <taxon>Haptophyta</taxon>
        <taxon>Prymnesiophyceae</taxon>
        <taxon>Prymnesiales</taxon>
        <taxon>Prymnesiaceae</taxon>
        <taxon>Prymnesium</taxon>
    </lineage>
</organism>
<evidence type="ECO:0008006" key="9">
    <source>
        <dbReference type="Google" id="ProtNLM"/>
    </source>
</evidence>
<sequence length="332" mass="36699">MLQVADDLGRLLLRKVDERWSLKRLHPRAQSLARLLIIGTYVDDILRVATDYAGQRESMQLVGFPAAISYMLPVLFVAVQGTGVVYVLCGTSMTPQYGCLILAVWTAVHPFLYLQHHNLEFVLESLTLIGGLCILASSERVSLASKRAIDSTSLEAERTDKLQLVGRVCTSAVFVYYVVKMTHERIQSLLGNTADEEVMTAVAEGLLLALLLVITGLIVVGVRSRWCAGVLAIIMSVCALYKHPWFLTLGSSKMYKLDFIVGYEGTQACRSANQTPHVSSWLYSDYQRYFFFQQISTAGALLQLVVHGPGKYSIDEAQGPIELVTATWKGAD</sequence>
<keyword evidence="4 6" id="KW-1133">Transmembrane helix</keyword>
<feature type="transmembrane region" description="Helical" evidence="6">
    <location>
        <begin position="162"/>
        <end position="179"/>
    </location>
</feature>
<evidence type="ECO:0000256" key="2">
    <source>
        <dbReference type="ARBA" id="ARBA00006945"/>
    </source>
</evidence>
<evidence type="ECO:0000256" key="4">
    <source>
        <dbReference type="ARBA" id="ARBA00022989"/>
    </source>
</evidence>
<protein>
    <recommendedName>
        <fullName evidence="9">Solute carrier family 40 protein</fullName>
    </recommendedName>
</protein>
<keyword evidence="8" id="KW-1185">Reference proteome</keyword>
<dbReference type="EMBL" id="JBGBPQ010000005">
    <property type="protein sequence ID" value="KAL1524774.1"/>
    <property type="molecule type" value="Genomic_DNA"/>
</dbReference>
<dbReference type="GO" id="GO:0016020">
    <property type="term" value="C:membrane"/>
    <property type="evidence" value="ECO:0007669"/>
    <property type="project" value="UniProtKB-SubCell"/>
</dbReference>
<evidence type="ECO:0000256" key="6">
    <source>
        <dbReference type="SAM" id="Phobius"/>
    </source>
</evidence>
<feature type="transmembrane region" description="Helical" evidence="6">
    <location>
        <begin position="121"/>
        <end position="141"/>
    </location>
</feature>
<evidence type="ECO:0000256" key="1">
    <source>
        <dbReference type="ARBA" id="ARBA00004141"/>
    </source>
</evidence>
<gene>
    <name evidence="7" type="ORF">AB1Y20_019656</name>
</gene>
<dbReference type="InterPro" id="IPR002995">
    <property type="entry name" value="Surf4"/>
</dbReference>
<reference evidence="7 8" key="1">
    <citation type="journal article" date="2024" name="Science">
        <title>Giant polyketide synthase enzymes in the biosynthesis of giant marine polyether toxins.</title>
        <authorList>
            <person name="Fallon T.R."/>
            <person name="Shende V.V."/>
            <person name="Wierzbicki I.H."/>
            <person name="Pendleton A.L."/>
            <person name="Watervoot N.F."/>
            <person name="Auber R.P."/>
            <person name="Gonzalez D.J."/>
            <person name="Wisecaver J.H."/>
            <person name="Moore B.S."/>
        </authorList>
    </citation>
    <scope>NUCLEOTIDE SEQUENCE [LARGE SCALE GENOMIC DNA]</scope>
    <source>
        <strain evidence="7 8">12B1</strain>
    </source>
</reference>
<dbReference type="Pfam" id="PF02077">
    <property type="entry name" value="SURF4"/>
    <property type="match status" value="1"/>
</dbReference>
<dbReference type="AlphaFoldDB" id="A0AB34JRK6"/>
<evidence type="ECO:0000256" key="3">
    <source>
        <dbReference type="ARBA" id="ARBA00022692"/>
    </source>
</evidence>
<comment type="similarity">
    <text evidence="2">Belongs to the SURF4 family.</text>
</comment>
<name>A0AB34JRK6_PRYPA</name>
<dbReference type="Proteomes" id="UP001515480">
    <property type="component" value="Unassembled WGS sequence"/>
</dbReference>